<name>Q9G0I0_9CAUD</name>
<sequence>MTLHLENISFVAVPKTATIAIEKAFSPYARGYTPHTHEPVNVVKRDGGQDCLGLIRNPHDWIKSYYLYLKHSPYFYSASSAWGIGEKTFEEFVGRFCDGHRLWPEPMRLQSMYLLRNGVSTDFIYRFENLLDAVAHLGAACGQMPKMSRHNVSPKCDVILSKKMTYLFEDAASEDFDLYESGADGVMT</sequence>
<evidence type="ECO:0000313" key="1">
    <source>
        <dbReference type="EMBL" id="AAG02588.1"/>
    </source>
</evidence>
<evidence type="ECO:0000313" key="2">
    <source>
        <dbReference type="Proteomes" id="UP000001161"/>
    </source>
</evidence>
<dbReference type="EMBL" id="AF189021">
    <property type="protein sequence ID" value="AAG02588.1"/>
    <property type="molecule type" value="Genomic_DNA"/>
</dbReference>
<organism evidence="1 2">
    <name type="scientific">Roseobacter phage SIO1</name>
    <dbReference type="NCBI Taxonomy" id="2905867"/>
    <lineage>
        <taxon>Viruses</taxon>
        <taxon>Duplodnaviria</taxon>
        <taxon>Heunggongvirae</taxon>
        <taxon>Uroviricota</taxon>
        <taxon>Caudoviricetes</taxon>
        <taxon>Zobellviridae</taxon>
        <taxon>Cobavirinae</taxon>
        <taxon>Siovirus</taxon>
        <taxon>Siovirus americense</taxon>
    </lineage>
</organism>
<reference evidence="1 2" key="1">
    <citation type="journal article" date="2000" name="Limnol. Oceanogr.">
        <title>The complete genomic sequence of the marine phage Roseophage SIO1 shares homology with nonmarine phages.</title>
        <authorList>
            <person name="Rohwer F.L."/>
            <person name="Segall A.M."/>
            <person name="Steward G."/>
            <person name="Seguritan V."/>
            <person name="Breitbart M."/>
            <person name="Wolven F."/>
            <person name="Azam F."/>
        </authorList>
    </citation>
    <scope>NUCLEOTIDE SEQUENCE [LARGE SCALE GENOMIC DNA]</scope>
</reference>
<dbReference type="InterPro" id="IPR027417">
    <property type="entry name" value="P-loop_NTPase"/>
</dbReference>
<dbReference type="RefSeq" id="NP_064743.1">
    <property type="nucleotide sequence ID" value="NC_002519.1"/>
</dbReference>
<dbReference type="Proteomes" id="UP000001161">
    <property type="component" value="Segment"/>
</dbReference>
<dbReference type="GeneID" id="1263065"/>
<dbReference type="KEGG" id="vg:1263065"/>
<dbReference type="SUPFAM" id="SSF52540">
    <property type="entry name" value="P-loop containing nucleoside triphosphate hydrolases"/>
    <property type="match status" value="1"/>
</dbReference>
<keyword evidence="2" id="KW-1185">Reference proteome</keyword>
<accession>Q9G0I0</accession>
<proteinExistence type="predicted"/>
<protein>
    <submittedName>
        <fullName evidence="1">Gp5.1</fullName>
    </submittedName>
</protein>